<dbReference type="GO" id="GO:0005524">
    <property type="term" value="F:ATP binding"/>
    <property type="evidence" value="ECO:0007669"/>
    <property type="project" value="UniProtKB-KW"/>
</dbReference>
<evidence type="ECO:0000313" key="14">
    <source>
        <dbReference type="Proteomes" id="UP000794436"/>
    </source>
</evidence>
<reference evidence="13" key="1">
    <citation type="submission" date="2019-03" db="EMBL/GenBank/DDBJ databases">
        <title>Long read genome sequence of the mycoparasitic Pythium oligandrum ATCC 38472 isolated from sugarbeet rhizosphere.</title>
        <authorList>
            <person name="Gaulin E."/>
        </authorList>
    </citation>
    <scope>NUCLEOTIDE SEQUENCE</scope>
    <source>
        <strain evidence="13">ATCC 38472_TT</strain>
    </source>
</reference>
<keyword evidence="3" id="KW-0813">Transport</keyword>
<dbReference type="GO" id="GO:0140359">
    <property type="term" value="F:ABC-type transporter activity"/>
    <property type="evidence" value="ECO:0007669"/>
    <property type="project" value="InterPro"/>
</dbReference>
<evidence type="ECO:0000256" key="9">
    <source>
        <dbReference type="ARBA" id="ARBA00023136"/>
    </source>
</evidence>
<name>A0A8K1CSI3_PYTOL</name>
<dbReference type="Pfam" id="PF00664">
    <property type="entry name" value="ABC_membrane"/>
    <property type="match status" value="2"/>
</dbReference>
<dbReference type="PROSITE" id="PS50893">
    <property type="entry name" value="ABC_TRANSPORTER_2"/>
    <property type="match status" value="2"/>
</dbReference>
<dbReference type="Pfam" id="PF00005">
    <property type="entry name" value="ABC_tran"/>
    <property type="match status" value="2"/>
</dbReference>
<evidence type="ECO:0000259" key="11">
    <source>
        <dbReference type="PROSITE" id="PS50893"/>
    </source>
</evidence>
<proteinExistence type="inferred from homology"/>
<feature type="domain" description="ABC transmembrane type-1" evidence="12">
    <location>
        <begin position="106"/>
        <end position="387"/>
    </location>
</feature>
<dbReference type="PROSITE" id="PS50929">
    <property type="entry name" value="ABC_TM1F"/>
    <property type="match status" value="2"/>
</dbReference>
<feature type="transmembrane region" description="Helical" evidence="10">
    <location>
        <begin position="737"/>
        <end position="760"/>
    </location>
</feature>
<dbReference type="FunFam" id="3.40.50.300:FF:000610">
    <property type="entry name" value="Multidrug resistance-associated ABC transporter"/>
    <property type="match status" value="1"/>
</dbReference>
<dbReference type="Gene3D" id="3.40.50.300">
    <property type="entry name" value="P-loop containing nucleotide triphosphate hydrolases"/>
    <property type="match status" value="2"/>
</dbReference>
<dbReference type="CDD" id="cd18579">
    <property type="entry name" value="ABC_6TM_ABCC_D1"/>
    <property type="match status" value="1"/>
</dbReference>
<dbReference type="PANTHER" id="PTHR24223:SF443">
    <property type="entry name" value="MULTIDRUG-RESISTANCE LIKE PROTEIN 1, ISOFORM I"/>
    <property type="match status" value="1"/>
</dbReference>
<keyword evidence="7" id="KW-0067">ATP-binding</keyword>
<feature type="transmembrane region" description="Helical" evidence="10">
    <location>
        <begin position="792"/>
        <end position="818"/>
    </location>
</feature>
<keyword evidence="4 10" id="KW-0812">Transmembrane</keyword>
<keyword evidence="6" id="KW-0547">Nucleotide-binding</keyword>
<evidence type="ECO:0000259" key="12">
    <source>
        <dbReference type="PROSITE" id="PS50929"/>
    </source>
</evidence>
<feature type="transmembrane region" description="Helical" evidence="10">
    <location>
        <begin position="248"/>
        <end position="268"/>
    </location>
</feature>
<dbReference type="CDD" id="cd18580">
    <property type="entry name" value="ABC_6TM_ABCC_D2"/>
    <property type="match status" value="1"/>
</dbReference>
<evidence type="ECO:0000256" key="2">
    <source>
        <dbReference type="ARBA" id="ARBA00009726"/>
    </source>
</evidence>
<dbReference type="SUPFAM" id="SSF90123">
    <property type="entry name" value="ABC transporter transmembrane region"/>
    <property type="match status" value="2"/>
</dbReference>
<dbReference type="Proteomes" id="UP000794436">
    <property type="component" value="Unassembled WGS sequence"/>
</dbReference>
<dbReference type="InterPro" id="IPR050173">
    <property type="entry name" value="ABC_transporter_C-like"/>
</dbReference>
<dbReference type="FunFam" id="1.20.1560.10:FF:000063">
    <property type="entry name" value="Multidrug resistance protein ABC transporter"/>
    <property type="match status" value="1"/>
</dbReference>
<evidence type="ECO:0000256" key="7">
    <source>
        <dbReference type="ARBA" id="ARBA00022840"/>
    </source>
</evidence>
<keyword evidence="8 10" id="KW-1133">Transmembrane helix</keyword>
<keyword evidence="14" id="KW-1185">Reference proteome</keyword>
<protein>
    <submittedName>
        <fullName evidence="13">Uncharacterized protein</fullName>
    </submittedName>
</protein>
<evidence type="ECO:0000256" key="8">
    <source>
        <dbReference type="ARBA" id="ARBA00022989"/>
    </source>
</evidence>
<evidence type="ECO:0000313" key="13">
    <source>
        <dbReference type="EMBL" id="TMW67925.1"/>
    </source>
</evidence>
<dbReference type="PANTHER" id="PTHR24223">
    <property type="entry name" value="ATP-BINDING CASSETTE SUB-FAMILY C"/>
    <property type="match status" value="1"/>
</dbReference>
<dbReference type="InterPro" id="IPR017871">
    <property type="entry name" value="ABC_transporter-like_CS"/>
</dbReference>
<dbReference type="Gene3D" id="1.20.1560.10">
    <property type="entry name" value="ABC transporter type 1, transmembrane domain"/>
    <property type="match status" value="2"/>
</dbReference>
<dbReference type="SUPFAM" id="SSF52540">
    <property type="entry name" value="P-loop containing nucleoside triphosphate hydrolases"/>
    <property type="match status" value="2"/>
</dbReference>
<keyword evidence="5" id="KW-0677">Repeat</keyword>
<gene>
    <name evidence="13" type="ORF">Poli38472_007597</name>
</gene>
<dbReference type="InterPro" id="IPR003439">
    <property type="entry name" value="ABC_transporter-like_ATP-bd"/>
</dbReference>
<evidence type="ECO:0000256" key="6">
    <source>
        <dbReference type="ARBA" id="ARBA00022741"/>
    </source>
</evidence>
<dbReference type="CDD" id="cd03250">
    <property type="entry name" value="ABCC_MRP_domain1"/>
    <property type="match status" value="1"/>
</dbReference>
<accession>A0A8K1CSI3</accession>
<comment type="caution">
    <text evidence="13">The sequence shown here is derived from an EMBL/GenBank/DDBJ whole genome shotgun (WGS) entry which is preliminary data.</text>
</comment>
<dbReference type="CDD" id="cd03244">
    <property type="entry name" value="ABCC_MRP_domain2"/>
    <property type="match status" value="1"/>
</dbReference>
<organism evidence="13 14">
    <name type="scientific">Pythium oligandrum</name>
    <name type="common">Mycoparasitic fungus</name>
    <dbReference type="NCBI Taxonomy" id="41045"/>
    <lineage>
        <taxon>Eukaryota</taxon>
        <taxon>Sar</taxon>
        <taxon>Stramenopiles</taxon>
        <taxon>Oomycota</taxon>
        <taxon>Peronosporomycetes</taxon>
        <taxon>Pythiales</taxon>
        <taxon>Pythiaceae</taxon>
        <taxon>Pythium</taxon>
    </lineage>
</organism>
<evidence type="ECO:0000256" key="4">
    <source>
        <dbReference type="ARBA" id="ARBA00022692"/>
    </source>
</evidence>
<feature type="transmembrane region" description="Helical" evidence="10">
    <location>
        <begin position="101"/>
        <end position="123"/>
    </location>
</feature>
<dbReference type="EMBL" id="SPLM01000003">
    <property type="protein sequence ID" value="TMW67925.1"/>
    <property type="molecule type" value="Genomic_DNA"/>
</dbReference>
<dbReference type="InterPro" id="IPR011527">
    <property type="entry name" value="ABC1_TM_dom"/>
</dbReference>
<feature type="domain" description="ABC transporter" evidence="11">
    <location>
        <begin position="1073"/>
        <end position="1307"/>
    </location>
</feature>
<evidence type="ECO:0000256" key="3">
    <source>
        <dbReference type="ARBA" id="ARBA00022448"/>
    </source>
</evidence>
<dbReference type="InterPro" id="IPR044746">
    <property type="entry name" value="ABCC_6TM_D1"/>
</dbReference>
<dbReference type="InterPro" id="IPR003593">
    <property type="entry name" value="AAA+_ATPase"/>
</dbReference>
<dbReference type="OrthoDB" id="6500128at2759"/>
<feature type="domain" description="ABC transporter" evidence="11">
    <location>
        <begin position="427"/>
        <end position="651"/>
    </location>
</feature>
<feature type="transmembrane region" description="Helical" evidence="10">
    <location>
        <begin position="322"/>
        <end position="349"/>
    </location>
</feature>
<comment type="similarity">
    <text evidence="2">Belongs to the ABC transporter superfamily. ABCC family. Conjugate transporter (TC 3.A.1.208) subfamily.</text>
</comment>
<feature type="transmembrane region" description="Helical" evidence="10">
    <location>
        <begin position="887"/>
        <end position="910"/>
    </location>
</feature>
<keyword evidence="9 10" id="KW-0472">Membrane</keyword>
<evidence type="ECO:0000256" key="5">
    <source>
        <dbReference type="ARBA" id="ARBA00022737"/>
    </source>
</evidence>
<feature type="domain" description="ABC transmembrane type-1" evidence="12">
    <location>
        <begin position="751"/>
        <end position="1034"/>
    </location>
</feature>
<dbReference type="InterPro" id="IPR036640">
    <property type="entry name" value="ABC1_TM_sf"/>
</dbReference>
<dbReference type="SMART" id="SM00382">
    <property type="entry name" value="AAA"/>
    <property type="match status" value="2"/>
</dbReference>
<dbReference type="InterPro" id="IPR027417">
    <property type="entry name" value="P-loop_NTPase"/>
</dbReference>
<evidence type="ECO:0000256" key="1">
    <source>
        <dbReference type="ARBA" id="ARBA00004128"/>
    </source>
</evidence>
<feature type="transmembrane region" description="Helical" evidence="10">
    <location>
        <begin position="861"/>
        <end position="881"/>
    </location>
</feature>
<dbReference type="GO" id="GO:0016887">
    <property type="term" value="F:ATP hydrolysis activity"/>
    <property type="evidence" value="ECO:0007669"/>
    <property type="project" value="InterPro"/>
</dbReference>
<dbReference type="FunFam" id="3.40.50.300:FF:000997">
    <property type="entry name" value="Multidrug resistance-associated protein 1"/>
    <property type="match status" value="1"/>
</dbReference>
<dbReference type="InterPro" id="IPR044726">
    <property type="entry name" value="ABCC_6TM_D2"/>
</dbReference>
<evidence type="ECO:0000256" key="10">
    <source>
        <dbReference type="SAM" id="Phobius"/>
    </source>
</evidence>
<sequence>MDKWLIRAFATFDARDMTRYATFATASRDGITSHPYETASWLSRAMLSWVTPLMTLGNQKQLDSDDIWPMQPSQQAGTLAKTFSKDYDASKSLVRAFLGSFGGRFVLTGLASVVAMVGILVGPMVLNKVVTELTMETYDVRELMTWIIGLFATQVVQALVETHTNLGLEMTSIQLTAALKNLIFAKSLRLDAGSRREKTAAENTNLYTMDCEFVTDCATFFHQVWLLPLLISIATVMLYRLLGVASLAGLAVIAVALFANHFIASHIMTKYSEFVRLKDARMQALMEVFKSITIVKFNAWENKFLERIGEARVKELVTVWSVLKLTAASVVILWGLPVLVSVATFSVYAGIMHEALTPATVFTSIALFQLIQMPLREVANIVAAISKAYVAQKRIAAFLEMPEIGTDNVHSIQHPDANQFIKQNIIVAIQNATFAWDNDTPILKNINLNVHAGDFLVIHGPVGCGKSSLCAALLGDMNKTSGGVYVGGSVAYCSQQAWIQHMTVRDNILFGRPYDRKKYEKVLEACALTKDLQSLPAGDRTEIGERGVNLSGGQKARVALARACYSDASVFILDAPLSAVDAIVQNEIFEKCLLGLLRHRTIILVTHNPEIIASEHVTSAVTLNDKGELVETRKVKHPSRPQYDSAITPLALLAYTRPSYDDEIHHQHEEHHHLAESDLNVLDMAKEVTTPSSRRGVEVNSRRPSFVEADEADEADETHVLVQAEERSQGRVGLHVFVSYYHAIGGFPVLFIVITSQVLWQVLQVSSDLWLSQWTTRSSSPEGDTMSQSSRIGIYAALGLSSALMVVVRMLTLSWFGIGAAKRLFDRMVYSLMHAPMKFFDANPIGRIIARFSNDVTDVDMMVPLVFGSFFANLLVLSFTMGTTAVIIQWKGLLLIPVMIIYVQVGRFYLEPAREIKRVERTTSAPVLSHLSECVDGGAVIRAFGTDQVLRFHFANDSKLDSANKVVYARLCVAMWFSLRIQLLGSLLAFISSYSLVLLHKELSPAIVGLAFSYVLKFSYSMERIVKTWSSVETTMVSPERMQQYIDIEQEAPHKIPTFDPPASTAWPSAGAIQFENVSFRYKDADQLVLKNLSFFIQGGEKIGIVGRTGAGKSSLTMALFRINELAGGSVLIDDVDVGKIGLKTLREKLSIIPQNPVLFKGPLRRYLDPFDEYTDDALWNALRRVGLIDRITSEDDKLECMVEENGENFSVGERQMLCMCRALLRESRIVIFDEATAAIDHETDQKLQRVIREAFVGSTVLTIAHRLDTILDADRILVLDGGEVVSFACPSELVSAGSGHFYDLMREGGYLDKFLGNTNN</sequence>
<feature type="transmembrane region" description="Helical" evidence="10">
    <location>
        <begin position="967"/>
        <end position="991"/>
    </location>
</feature>
<dbReference type="PROSITE" id="PS00211">
    <property type="entry name" value="ABC_TRANSPORTER_1"/>
    <property type="match status" value="1"/>
</dbReference>
<dbReference type="GO" id="GO:0005774">
    <property type="term" value="C:vacuolar membrane"/>
    <property type="evidence" value="ECO:0007669"/>
    <property type="project" value="UniProtKB-SubCell"/>
</dbReference>
<comment type="subcellular location">
    <subcellularLocation>
        <location evidence="1">Vacuole membrane</location>
        <topology evidence="1">Multi-pass membrane protein</topology>
    </subcellularLocation>
</comment>